<accession>A0AAE0MUF2</accession>
<dbReference type="GO" id="GO:0008962">
    <property type="term" value="F:phosphatidylglycerophosphatase activity"/>
    <property type="evidence" value="ECO:0007669"/>
    <property type="project" value="InterPro"/>
</dbReference>
<organism evidence="1 2">
    <name type="scientific">Neurospora tetraspora</name>
    <dbReference type="NCBI Taxonomy" id="94610"/>
    <lineage>
        <taxon>Eukaryota</taxon>
        <taxon>Fungi</taxon>
        <taxon>Dikarya</taxon>
        <taxon>Ascomycota</taxon>
        <taxon>Pezizomycotina</taxon>
        <taxon>Sordariomycetes</taxon>
        <taxon>Sordariomycetidae</taxon>
        <taxon>Sordariales</taxon>
        <taxon>Sordariaceae</taxon>
        <taxon>Neurospora</taxon>
    </lineage>
</organism>
<sequence length="218" mass="23872">MSKLNLNLSASLNIFKLIAKPSLCLPHATVPTFNDLPIPLNKAFSGNGDKKVDIKAVVLDKDDCFAYPDHNEVYEDYKERMEALRAAYPGRRLLIVSNTAGAQSWDKDGKMASAVEKATGITVLPHGVKKPGCGDEIMSYFRAHPETGVTSPHQIAVVGDRLATDMMLANMMGSYGIWVKDGVVPHQQKSIWSRVERSVAPFLVSRGYAAPEPVSPFE</sequence>
<keyword evidence="2" id="KW-1185">Reference proteome</keyword>
<dbReference type="GO" id="GO:0032049">
    <property type="term" value="P:cardiolipin biosynthetic process"/>
    <property type="evidence" value="ECO:0007669"/>
    <property type="project" value="TreeGrafter"/>
</dbReference>
<comment type="caution">
    <text evidence="1">The sequence shown here is derived from an EMBL/GenBank/DDBJ whole genome shotgun (WGS) entry which is preliminary data.</text>
</comment>
<evidence type="ECO:0000313" key="2">
    <source>
        <dbReference type="Proteomes" id="UP001278500"/>
    </source>
</evidence>
<dbReference type="RefSeq" id="XP_062684707.1">
    <property type="nucleotide sequence ID" value="XM_062820672.1"/>
</dbReference>
<dbReference type="SUPFAM" id="SSF56784">
    <property type="entry name" value="HAD-like"/>
    <property type="match status" value="1"/>
</dbReference>
<reference evidence="1" key="2">
    <citation type="submission" date="2023-06" db="EMBL/GenBank/DDBJ databases">
        <authorList>
            <consortium name="Lawrence Berkeley National Laboratory"/>
            <person name="Haridas S."/>
            <person name="Hensen N."/>
            <person name="Bonometti L."/>
            <person name="Westerberg I."/>
            <person name="Brannstrom I.O."/>
            <person name="Guillou S."/>
            <person name="Cros-Aarteil S."/>
            <person name="Calhoun S."/>
            <person name="Kuo A."/>
            <person name="Mondo S."/>
            <person name="Pangilinan J."/>
            <person name="Riley R."/>
            <person name="Labutti K."/>
            <person name="Andreopoulos B."/>
            <person name="Lipzen A."/>
            <person name="Chen C."/>
            <person name="Yanf M."/>
            <person name="Daum C."/>
            <person name="Ng V."/>
            <person name="Clum A."/>
            <person name="Steindorff A."/>
            <person name="Ohm R."/>
            <person name="Martin F."/>
            <person name="Silar P."/>
            <person name="Natvig D."/>
            <person name="Lalanne C."/>
            <person name="Gautier V."/>
            <person name="Ament-Velasquez S.L."/>
            <person name="Kruys A."/>
            <person name="Hutchinson M.I."/>
            <person name="Powell A.J."/>
            <person name="Barry K."/>
            <person name="Miller A.N."/>
            <person name="Grigoriev I.V."/>
            <person name="Debuchy R."/>
            <person name="Gladieux P."/>
            <person name="Thoren M.H."/>
            <person name="Johannesson H."/>
        </authorList>
    </citation>
    <scope>NUCLEOTIDE SEQUENCE</scope>
    <source>
        <strain evidence="1">CBS 560.94</strain>
    </source>
</reference>
<dbReference type="Proteomes" id="UP001278500">
    <property type="component" value="Unassembled WGS sequence"/>
</dbReference>
<dbReference type="FunFam" id="3.40.50.1000:FF:000165">
    <property type="entry name" value="HAD superfamily phosphatase"/>
    <property type="match status" value="1"/>
</dbReference>
<dbReference type="AlphaFoldDB" id="A0AAE0MUF2"/>
<reference evidence="1" key="1">
    <citation type="journal article" date="2023" name="Mol. Phylogenet. Evol.">
        <title>Genome-scale phylogeny and comparative genomics of the fungal order Sordariales.</title>
        <authorList>
            <person name="Hensen N."/>
            <person name="Bonometti L."/>
            <person name="Westerberg I."/>
            <person name="Brannstrom I.O."/>
            <person name="Guillou S."/>
            <person name="Cros-Aarteil S."/>
            <person name="Calhoun S."/>
            <person name="Haridas S."/>
            <person name="Kuo A."/>
            <person name="Mondo S."/>
            <person name="Pangilinan J."/>
            <person name="Riley R."/>
            <person name="LaButti K."/>
            <person name="Andreopoulos B."/>
            <person name="Lipzen A."/>
            <person name="Chen C."/>
            <person name="Yan M."/>
            <person name="Daum C."/>
            <person name="Ng V."/>
            <person name="Clum A."/>
            <person name="Steindorff A."/>
            <person name="Ohm R.A."/>
            <person name="Martin F."/>
            <person name="Silar P."/>
            <person name="Natvig D.O."/>
            <person name="Lalanne C."/>
            <person name="Gautier V."/>
            <person name="Ament-Velasquez S.L."/>
            <person name="Kruys A."/>
            <person name="Hutchinson M.I."/>
            <person name="Powell A.J."/>
            <person name="Barry K."/>
            <person name="Miller A.N."/>
            <person name="Grigoriev I.V."/>
            <person name="Debuchy R."/>
            <person name="Gladieux P."/>
            <person name="Hiltunen Thoren M."/>
            <person name="Johannesson H."/>
        </authorList>
    </citation>
    <scope>NUCLEOTIDE SEQUENCE</scope>
    <source>
        <strain evidence="1">CBS 560.94</strain>
    </source>
</reference>
<dbReference type="GO" id="GO:0005739">
    <property type="term" value="C:mitochondrion"/>
    <property type="evidence" value="ECO:0007669"/>
    <property type="project" value="TreeGrafter"/>
</dbReference>
<dbReference type="GeneID" id="87857826"/>
<dbReference type="PANTHER" id="PTHR19288:SF25">
    <property type="entry name" value="PHOSPHATIDYLGLYCEROPHOSPHATASE GEP4, MITOCHONDRIAL"/>
    <property type="match status" value="1"/>
</dbReference>
<proteinExistence type="predicted"/>
<dbReference type="InterPro" id="IPR036412">
    <property type="entry name" value="HAD-like_sf"/>
</dbReference>
<dbReference type="Gene3D" id="3.40.50.1000">
    <property type="entry name" value="HAD superfamily/HAD-like"/>
    <property type="match status" value="1"/>
</dbReference>
<gene>
    <name evidence="1" type="ORF">B0H65DRAFT_117221</name>
</gene>
<dbReference type="InterPro" id="IPR010021">
    <property type="entry name" value="PGPP1/Gep4"/>
</dbReference>
<dbReference type="Pfam" id="PF09419">
    <property type="entry name" value="PGP_phosphatase"/>
    <property type="match status" value="1"/>
</dbReference>
<protein>
    <submittedName>
        <fullName evidence="1">Mitochondrial PGP phosphatase</fullName>
    </submittedName>
</protein>
<name>A0AAE0MUF2_9PEZI</name>
<evidence type="ECO:0000313" key="1">
    <source>
        <dbReference type="EMBL" id="KAK3351412.1"/>
    </source>
</evidence>
<dbReference type="PANTHER" id="PTHR19288">
    <property type="entry name" value="4-NITROPHENYLPHOSPHATASE-RELATED"/>
    <property type="match status" value="1"/>
</dbReference>
<dbReference type="InterPro" id="IPR027706">
    <property type="entry name" value="PGP_Pase"/>
</dbReference>
<dbReference type="EMBL" id="JAUEPP010000002">
    <property type="protein sequence ID" value="KAK3351412.1"/>
    <property type="molecule type" value="Genomic_DNA"/>
</dbReference>
<dbReference type="InterPro" id="IPR023214">
    <property type="entry name" value="HAD_sf"/>
</dbReference>
<dbReference type="NCBIfam" id="TIGR01668">
    <property type="entry name" value="YqeG_hyp_ppase"/>
    <property type="match status" value="1"/>
</dbReference>